<dbReference type="AlphaFoldDB" id="A0A3S1CEE9"/>
<reference evidence="1 2" key="1">
    <citation type="journal article" date="2019" name="Genome Biol. Evol.">
        <title>Day and night: Metabolic profiles and evolutionary relationships of six axenic non-marine cyanobacteria.</title>
        <authorList>
            <person name="Will S.E."/>
            <person name="Henke P."/>
            <person name="Boedeker C."/>
            <person name="Huang S."/>
            <person name="Brinkmann H."/>
            <person name="Rohde M."/>
            <person name="Jarek M."/>
            <person name="Friedl T."/>
            <person name="Seufert S."/>
            <person name="Schumacher M."/>
            <person name="Overmann J."/>
            <person name="Neumann-Schaal M."/>
            <person name="Petersen J."/>
        </authorList>
    </citation>
    <scope>NUCLEOTIDE SEQUENCE [LARGE SCALE GENOMIC DNA]</scope>
    <source>
        <strain evidence="1 2">SAG 1403-4b</strain>
    </source>
</reference>
<keyword evidence="2" id="KW-1185">Reference proteome</keyword>
<protein>
    <submittedName>
        <fullName evidence="1">Uncharacterized protein</fullName>
    </submittedName>
</protein>
<gene>
    <name evidence="1" type="ORF">DSM107003_05420</name>
</gene>
<comment type="caution">
    <text evidence="1">The sequence shown here is derived from an EMBL/GenBank/DDBJ whole genome shotgun (WGS) entry which is preliminary data.</text>
</comment>
<proteinExistence type="predicted"/>
<dbReference type="Proteomes" id="UP000276103">
    <property type="component" value="Unassembled WGS sequence"/>
</dbReference>
<organism evidence="1 2">
    <name type="scientific">Trichormus variabilis SAG 1403-4b</name>
    <dbReference type="NCBI Taxonomy" id="447716"/>
    <lineage>
        <taxon>Bacteria</taxon>
        <taxon>Bacillati</taxon>
        <taxon>Cyanobacteriota</taxon>
        <taxon>Cyanophyceae</taxon>
        <taxon>Nostocales</taxon>
        <taxon>Nostocaceae</taxon>
        <taxon>Trichormus</taxon>
    </lineage>
</organism>
<evidence type="ECO:0000313" key="1">
    <source>
        <dbReference type="EMBL" id="RUS99958.1"/>
    </source>
</evidence>
<dbReference type="EMBL" id="RSCM01000001">
    <property type="protein sequence ID" value="RUS99958.1"/>
    <property type="molecule type" value="Genomic_DNA"/>
</dbReference>
<sequence length="142" mass="15997">MYWVNLGSSNKGDYLDIDTNSIQREGALVAYFSRLRLSRQDRSGAMILGSVEVANCNTGEFKTLRLIGLRRNGKIIFDQNDKNPPAKQITVGTLAHSKYNFVCEQQSQYAGYDALRGLTVTDYINISDSVNRSIDTIFKARY</sequence>
<accession>A0A3S1CEE9</accession>
<name>A0A3S1CEE9_ANAVA</name>
<evidence type="ECO:0000313" key="2">
    <source>
        <dbReference type="Proteomes" id="UP000276103"/>
    </source>
</evidence>